<organism evidence="2 3">
    <name type="scientific">Methylocella tundrae</name>
    <dbReference type="NCBI Taxonomy" id="227605"/>
    <lineage>
        <taxon>Bacteria</taxon>
        <taxon>Pseudomonadati</taxon>
        <taxon>Pseudomonadota</taxon>
        <taxon>Alphaproteobacteria</taxon>
        <taxon>Hyphomicrobiales</taxon>
        <taxon>Beijerinckiaceae</taxon>
        <taxon>Methylocella</taxon>
    </lineage>
</organism>
<dbReference type="AlphaFoldDB" id="A0A8B6M3P9"/>
<dbReference type="EMBL" id="CABFMQ020000013">
    <property type="protein sequence ID" value="VTZ48752.1"/>
    <property type="molecule type" value="Genomic_DNA"/>
</dbReference>
<proteinExistence type="predicted"/>
<sequence>MARGLACLPQTEAPAGKLIAEDGGGRLWRRGARSKAPASCRFRASQARRRDQTSPLQRGAFASMLRQAKDADRR</sequence>
<comment type="caution">
    <text evidence="2">The sequence shown here is derived from an EMBL/GenBank/DDBJ whole genome shotgun (WGS) entry which is preliminary data.</text>
</comment>
<name>A0A8B6M3P9_METTU</name>
<keyword evidence="3" id="KW-1185">Reference proteome</keyword>
<feature type="region of interest" description="Disordered" evidence="1">
    <location>
        <begin position="29"/>
        <end position="74"/>
    </location>
</feature>
<protein>
    <submittedName>
        <fullName evidence="2">Uncharacterized protein</fullName>
    </submittedName>
</protein>
<dbReference type="Proteomes" id="UP000485880">
    <property type="component" value="Unassembled WGS sequence"/>
</dbReference>
<evidence type="ECO:0000313" key="3">
    <source>
        <dbReference type="Proteomes" id="UP000485880"/>
    </source>
</evidence>
<evidence type="ECO:0000256" key="1">
    <source>
        <dbReference type="SAM" id="MobiDB-lite"/>
    </source>
</evidence>
<evidence type="ECO:0000313" key="2">
    <source>
        <dbReference type="EMBL" id="VTZ48752.1"/>
    </source>
</evidence>
<gene>
    <name evidence="2" type="ORF">MPC4_110052</name>
</gene>
<accession>A0A8B6M3P9</accession>
<reference evidence="2 3" key="1">
    <citation type="submission" date="2019-05" db="EMBL/GenBank/DDBJ databases">
        <authorList>
            <person name="Farhan Ul Haque M."/>
        </authorList>
    </citation>
    <scope>NUCLEOTIDE SEQUENCE [LARGE SCALE GENOMIC DNA]</scope>
    <source>
        <strain evidence="2">2</strain>
    </source>
</reference>